<name>A0A5C0XQ63_PYRFU</name>
<gene>
    <name evidence="2" type="ORF">PFDSM3638_06925</name>
</gene>
<sequence>MKVGVSIYPHFLNERKTLASILADIKVKNYDFVQIFPHALGVIKNGTVIEEKLKEIETILKGVEIDYIVRMPVSLNLRDNVYYSRHFKVAKAVLDVAIKLGAKTIVMQSGKTGRLDLEIDSIKALADIAENFGINIALENTFSVKDTLYVIDNVNKDNVGFALDVAHAFLSAQGDENRLLEDVRLGVEKTIILLVHDNFGKMFPQVEPEDALAYGVGDLHLLPGEGKIPFGKIIRLFKDIPILLKVKDVKTFENLPSKSDLLQRLMR</sequence>
<dbReference type="EMBL" id="CP023154">
    <property type="protein sequence ID" value="QEK79017.1"/>
    <property type="molecule type" value="Genomic_DNA"/>
</dbReference>
<dbReference type="Proteomes" id="UP000324354">
    <property type="component" value="Chromosome"/>
</dbReference>
<dbReference type="InterPro" id="IPR013022">
    <property type="entry name" value="Xyl_isomerase-like_TIM-brl"/>
</dbReference>
<reference evidence="2 3" key="1">
    <citation type="submission" date="2017-08" db="EMBL/GenBank/DDBJ databases">
        <title>Resequencing and Reannotation of the genome of Pyrococcus furiosus type strain DSM3638.</title>
        <authorList>
            <person name="Reichelt R.M."/>
            <person name="Bunk B."/>
        </authorList>
    </citation>
    <scope>NUCLEOTIDE SEQUENCE [LARGE SCALE GENOMIC DNA]</scope>
    <source>
        <strain evidence="2 3">DSM 3638</strain>
    </source>
</reference>
<dbReference type="SUPFAM" id="SSF51658">
    <property type="entry name" value="Xylose isomerase-like"/>
    <property type="match status" value="1"/>
</dbReference>
<evidence type="ECO:0000313" key="2">
    <source>
        <dbReference type="EMBL" id="QEK79017.1"/>
    </source>
</evidence>
<dbReference type="InterPro" id="IPR050312">
    <property type="entry name" value="IolE/XylAMocC-like"/>
</dbReference>
<accession>A0A5C0XQ63</accession>
<dbReference type="GeneID" id="13301982"/>
<protein>
    <submittedName>
        <fullName evidence="2">Sugar phosphate isomerase/epimerase</fullName>
    </submittedName>
</protein>
<evidence type="ECO:0000313" key="3">
    <source>
        <dbReference type="Proteomes" id="UP000324354"/>
    </source>
</evidence>
<dbReference type="AlphaFoldDB" id="A0A5C0XQ63"/>
<dbReference type="Gene3D" id="3.20.20.150">
    <property type="entry name" value="Divalent-metal-dependent TIM barrel enzymes"/>
    <property type="match status" value="1"/>
</dbReference>
<proteinExistence type="predicted"/>
<organism evidence="2 3">
    <name type="scientific">Pyrococcus furiosus (strain ATCC 43587 / DSM 3638 / JCM 8422 / Vc1)</name>
    <dbReference type="NCBI Taxonomy" id="186497"/>
    <lineage>
        <taxon>Archaea</taxon>
        <taxon>Methanobacteriati</taxon>
        <taxon>Methanobacteriota</taxon>
        <taxon>Thermococci</taxon>
        <taxon>Thermococcales</taxon>
        <taxon>Thermococcaceae</taxon>
        <taxon>Pyrococcus</taxon>
    </lineage>
</organism>
<dbReference type="GeneID" id="41713192"/>
<dbReference type="Pfam" id="PF01261">
    <property type="entry name" value="AP_endonuc_2"/>
    <property type="match status" value="1"/>
</dbReference>
<dbReference type="GO" id="GO:0016853">
    <property type="term" value="F:isomerase activity"/>
    <property type="evidence" value="ECO:0007669"/>
    <property type="project" value="UniProtKB-KW"/>
</dbReference>
<evidence type="ECO:0000259" key="1">
    <source>
        <dbReference type="Pfam" id="PF01261"/>
    </source>
</evidence>
<dbReference type="InterPro" id="IPR036237">
    <property type="entry name" value="Xyl_isomerase-like_sf"/>
</dbReference>
<dbReference type="PANTHER" id="PTHR12110:SF21">
    <property type="entry name" value="XYLOSE ISOMERASE-LIKE TIM BARREL DOMAIN-CONTAINING PROTEIN"/>
    <property type="match status" value="1"/>
</dbReference>
<feature type="domain" description="Xylose isomerase-like TIM barrel" evidence="1">
    <location>
        <begin position="29"/>
        <end position="240"/>
    </location>
</feature>
<dbReference type="RefSeq" id="WP_011012530.1">
    <property type="nucleotide sequence ID" value="NC_003413.1"/>
</dbReference>
<keyword evidence="2" id="KW-0413">Isomerase</keyword>
<dbReference type="PANTHER" id="PTHR12110">
    <property type="entry name" value="HYDROXYPYRUVATE ISOMERASE"/>
    <property type="match status" value="1"/>
</dbReference>
<dbReference type="OrthoDB" id="372143at2157"/>